<organism evidence="6 7">
    <name type="scientific">Amnibacterium flavum</name>
    <dbReference type="NCBI Taxonomy" id="2173173"/>
    <lineage>
        <taxon>Bacteria</taxon>
        <taxon>Bacillati</taxon>
        <taxon>Actinomycetota</taxon>
        <taxon>Actinomycetes</taxon>
        <taxon>Micrococcales</taxon>
        <taxon>Microbacteriaceae</taxon>
        <taxon>Amnibacterium</taxon>
    </lineage>
</organism>
<feature type="domain" description="Luciferase-like" evidence="5">
    <location>
        <begin position="7"/>
        <end position="228"/>
    </location>
</feature>
<dbReference type="Gene3D" id="3.20.20.30">
    <property type="entry name" value="Luciferase-like domain"/>
    <property type="match status" value="1"/>
</dbReference>
<evidence type="ECO:0000313" key="6">
    <source>
        <dbReference type="EMBL" id="PVZ96106.1"/>
    </source>
</evidence>
<comment type="caution">
    <text evidence="6">The sequence shown here is derived from an EMBL/GenBank/DDBJ whole genome shotgun (WGS) entry which is preliminary data.</text>
</comment>
<dbReference type="Proteomes" id="UP000244893">
    <property type="component" value="Unassembled WGS sequence"/>
</dbReference>
<evidence type="ECO:0000256" key="2">
    <source>
        <dbReference type="ARBA" id="ARBA00022643"/>
    </source>
</evidence>
<dbReference type="InterPro" id="IPR050172">
    <property type="entry name" value="SsuD_RutA_monooxygenase"/>
</dbReference>
<evidence type="ECO:0000256" key="3">
    <source>
        <dbReference type="ARBA" id="ARBA00023002"/>
    </source>
</evidence>
<keyword evidence="3" id="KW-0560">Oxidoreductase</keyword>
<dbReference type="RefSeq" id="WP_116755840.1">
    <property type="nucleotide sequence ID" value="NZ_JBHUEX010000001.1"/>
</dbReference>
<dbReference type="OrthoDB" id="7374740at2"/>
<evidence type="ECO:0000256" key="4">
    <source>
        <dbReference type="ARBA" id="ARBA00023033"/>
    </source>
</evidence>
<evidence type="ECO:0000313" key="7">
    <source>
        <dbReference type="Proteomes" id="UP000244893"/>
    </source>
</evidence>
<accession>A0A2V1HU23</accession>
<protein>
    <submittedName>
        <fullName evidence="6">LLM class flavin-dependent oxidoreductase</fullName>
    </submittedName>
</protein>
<keyword evidence="7" id="KW-1185">Reference proteome</keyword>
<evidence type="ECO:0000256" key="1">
    <source>
        <dbReference type="ARBA" id="ARBA00022630"/>
    </source>
</evidence>
<dbReference type="SUPFAM" id="SSF51679">
    <property type="entry name" value="Bacterial luciferase-like"/>
    <property type="match status" value="1"/>
</dbReference>
<dbReference type="AlphaFoldDB" id="A0A2V1HU23"/>
<name>A0A2V1HU23_9MICO</name>
<evidence type="ECO:0000259" key="5">
    <source>
        <dbReference type="Pfam" id="PF00296"/>
    </source>
</evidence>
<dbReference type="Pfam" id="PF00296">
    <property type="entry name" value="Bac_luciferase"/>
    <property type="match status" value="1"/>
</dbReference>
<reference evidence="6 7" key="1">
    <citation type="submission" date="2018-05" db="EMBL/GenBank/DDBJ databases">
        <title>Amnibacterium sp. M8JJ-5, whole genome shotgun sequence.</title>
        <authorList>
            <person name="Tuo L."/>
        </authorList>
    </citation>
    <scope>NUCLEOTIDE SEQUENCE [LARGE SCALE GENOMIC DNA]</scope>
    <source>
        <strain evidence="6 7">M8JJ-5</strain>
    </source>
</reference>
<keyword evidence="2" id="KW-0288">FMN</keyword>
<sequence length="288" mass="31407">MRHGIVILPQQPWAEARRLWSSAEGLGFDSAWTYDHLSWRSLAGEPWHATIPTLTAAATVTTDIRLGTFVASPNFRNPVPFAKELATLDDISGGRFQLGVGSGGTGFDAFVLGQDALTPGQRSRRFAEFVEVLDTLLRHEPEGSDGISFDGEWFTAVSARMVGVPAQRPRLPLLIAAEGPKGIRLAAERGDGWITLGGDADDLDAWWRAVAERIDRLAEAEQAAGKKVERYLNLDAAPVFSLSSVDAYEDAAGRAAELGFDEIIAHWPRRDGIYAGDEEVLFEVASRF</sequence>
<dbReference type="InterPro" id="IPR036661">
    <property type="entry name" value="Luciferase-like_sf"/>
</dbReference>
<dbReference type="GO" id="GO:0008726">
    <property type="term" value="F:alkanesulfonate monooxygenase activity"/>
    <property type="evidence" value="ECO:0007669"/>
    <property type="project" value="TreeGrafter"/>
</dbReference>
<dbReference type="PANTHER" id="PTHR42847">
    <property type="entry name" value="ALKANESULFONATE MONOOXYGENASE"/>
    <property type="match status" value="1"/>
</dbReference>
<proteinExistence type="predicted"/>
<dbReference type="InterPro" id="IPR011251">
    <property type="entry name" value="Luciferase-like_dom"/>
</dbReference>
<keyword evidence="1" id="KW-0285">Flavoprotein</keyword>
<dbReference type="EMBL" id="QEOP01000001">
    <property type="protein sequence ID" value="PVZ96106.1"/>
    <property type="molecule type" value="Genomic_DNA"/>
</dbReference>
<gene>
    <name evidence="6" type="ORF">DDQ50_06615</name>
</gene>
<dbReference type="GO" id="GO:0046306">
    <property type="term" value="P:alkanesulfonate catabolic process"/>
    <property type="evidence" value="ECO:0007669"/>
    <property type="project" value="TreeGrafter"/>
</dbReference>
<dbReference type="PANTHER" id="PTHR42847:SF4">
    <property type="entry name" value="ALKANESULFONATE MONOOXYGENASE-RELATED"/>
    <property type="match status" value="1"/>
</dbReference>
<keyword evidence="4" id="KW-0503">Monooxygenase</keyword>